<comment type="subcellular location">
    <subcellularLocation>
        <location evidence="2">Membrane</location>
        <topology evidence="2">Multi-pass membrane protein</topology>
    </subcellularLocation>
</comment>
<dbReference type="SFLD" id="SFLDG01168">
    <property type="entry name" value="Ferric_reductase_subgroup_(FRE"/>
    <property type="match status" value="1"/>
</dbReference>
<dbReference type="Pfam" id="PF08030">
    <property type="entry name" value="NAD_binding_6"/>
    <property type="match status" value="1"/>
</dbReference>
<evidence type="ECO:0000256" key="4">
    <source>
        <dbReference type="ARBA" id="ARBA00022448"/>
    </source>
</evidence>
<dbReference type="EC" id="1.16.1.7" evidence="13"/>
<evidence type="ECO:0000313" key="16">
    <source>
        <dbReference type="EMBL" id="KZV36468.1"/>
    </source>
</evidence>
<evidence type="ECO:0000256" key="3">
    <source>
        <dbReference type="ARBA" id="ARBA00006278"/>
    </source>
</evidence>
<dbReference type="PANTHER" id="PTHR11972:SF41">
    <property type="entry name" value="FERRIC REDUCTION OXIDASE 2"/>
    <property type="match status" value="1"/>
</dbReference>
<evidence type="ECO:0000256" key="6">
    <source>
        <dbReference type="ARBA" id="ARBA00022723"/>
    </source>
</evidence>
<dbReference type="InterPro" id="IPR039261">
    <property type="entry name" value="FNR_nucleotide-bd"/>
</dbReference>
<dbReference type="AlphaFoldDB" id="A0A2Z7BS51"/>
<keyword evidence="17" id="KW-1185">Reference proteome</keyword>
<comment type="cofactor">
    <cofactor evidence="1">
        <name>FAD</name>
        <dbReference type="ChEBI" id="CHEBI:57692"/>
    </cofactor>
</comment>
<feature type="transmembrane region" description="Helical" evidence="14">
    <location>
        <begin position="118"/>
        <end position="145"/>
    </location>
</feature>
<evidence type="ECO:0000256" key="14">
    <source>
        <dbReference type="SAM" id="Phobius"/>
    </source>
</evidence>
<keyword evidence="6" id="KW-0479">Metal-binding</keyword>
<keyword evidence="5 14" id="KW-0812">Transmembrane</keyword>
<keyword evidence="10" id="KW-0406">Ion transport</keyword>
<keyword evidence="9" id="KW-0408">Iron</keyword>
<protein>
    <recommendedName>
        <fullName evidence="13">ferric-chelate reductase (NADH)</fullName>
        <ecNumber evidence="13">1.16.1.7</ecNumber>
    </recommendedName>
</protein>
<dbReference type="InterPro" id="IPR050369">
    <property type="entry name" value="RBOH/FRE"/>
</dbReference>
<feature type="transmembrane region" description="Helical" evidence="14">
    <location>
        <begin position="68"/>
        <end position="88"/>
    </location>
</feature>
<keyword evidence="8" id="KW-0560">Oxidoreductase</keyword>
<dbReference type="PROSITE" id="PS51384">
    <property type="entry name" value="FAD_FR"/>
    <property type="match status" value="1"/>
</dbReference>
<reference evidence="16 17" key="1">
    <citation type="journal article" date="2015" name="Proc. Natl. Acad. Sci. U.S.A.">
        <title>The resurrection genome of Boea hygrometrica: A blueprint for survival of dehydration.</title>
        <authorList>
            <person name="Xiao L."/>
            <person name="Yang G."/>
            <person name="Zhang L."/>
            <person name="Yang X."/>
            <person name="Zhao S."/>
            <person name="Ji Z."/>
            <person name="Zhou Q."/>
            <person name="Hu M."/>
            <person name="Wang Y."/>
            <person name="Chen M."/>
            <person name="Xu Y."/>
            <person name="Jin H."/>
            <person name="Xiao X."/>
            <person name="Hu G."/>
            <person name="Bao F."/>
            <person name="Hu Y."/>
            <person name="Wan P."/>
            <person name="Li L."/>
            <person name="Deng X."/>
            <person name="Kuang T."/>
            <person name="Xiang C."/>
            <person name="Zhu J.K."/>
            <person name="Oliver M.J."/>
            <person name="He Y."/>
        </authorList>
    </citation>
    <scope>NUCLEOTIDE SEQUENCE [LARGE SCALE GENOMIC DNA]</scope>
    <source>
        <strain evidence="17">cv. XS01</strain>
    </source>
</reference>
<dbReference type="Gene3D" id="3.40.50.80">
    <property type="entry name" value="Nucleotide-binding domain of ferredoxin-NADP reductase (FNR) module"/>
    <property type="match status" value="1"/>
</dbReference>
<evidence type="ECO:0000256" key="9">
    <source>
        <dbReference type="ARBA" id="ARBA00023004"/>
    </source>
</evidence>
<proteinExistence type="inferred from homology"/>
<sequence>MNMAETERKISEQIRNVQFAIKLLVLVIFLGYMMIWIMMPTNIFWLHWLPHIYTATASTYFGLQGANLLIYSFPILLIATLGCLHLHLGKYVDDSDTRVQKAAYSLSWNRPVLVRGPLGIISLVELSFLLMFVALLVWSFSAYVVDMFKNITREAASAMNVSVWELKLRSAALLLGLVGNVCLAFLFFPVTRGSSVLRLLGLTSESTIKYHIFLGHTALTLFTAHGLCYVVFWARTNQISEMIKWNKIGISNVAGEVALVSGLIMWITSFTPVRRKIFELFFYTHHLYMAFVVSFVLHVGFPYSCIMLPGFYLFMIDRYLRFLQSQQRVRLVSARILPCQTMELNFSKDPRLSYKPSSIMFVNVKSVSKLQWHPFTVISNNNTDPDKLSVAIRCEGRWSQKLYQKLSSQIHRLEVSVEGPYGPASTSFLRHEMLVMVSGGSGITPFISIIRELLFLSRTPELNIPKVLLVSAFKKSEDLAMLELLLPDSGTFCNITNLKFRIQAYVTREKTLATENPKQSQTIYFRPDVLDRPVSSILGSNSWIWLGTIISCSFLIFLILTGLLTRYYIYPIDHNTNQIYSYTAKSLFNMLFLCVSIVIAATLVFLWNKKQNAIYVRQIQSADSPTSIESPGPESWPHNFDTELESLPHQLSLEQFTTIHFGQRPDLKKILLEFEELKVGVLVSGPKKMRQDTAAICSSSLAKNLSYESFSFNW</sequence>
<keyword evidence="7 14" id="KW-1133">Transmembrane helix</keyword>
<dbReference type="InterPro" id="IPR013112">
    <property type="entry name" value="FAD-bd_8"/>
</dbReference>
<keyword evidence="11 14" id="KW-0472">Membrane</keyword>
<dbReference type="InterPro" id="IPR013121">
    <property type="entry name" value="Fe_red_NAD-bd_6"/>
</dbReference>
<feature type="transmembrane region" description="Helical" evidence="14">
    <location>
        <begin position="210"/>
        <end position="233"/>
    </location>
</feature>
<feature type="transmembrane region" description="Helical" evidence="14">
    <location>
        <begin position="166"/>
        <end position="190"/>
    </location>
</feature>
<dbReference type="Pfam" id="PF08022">
    <property type="entry name" value="FAD_binding_8"/>
    <property type="match status" value="1"/>
</dbReference>
<feature type="transmembrane region" description="Helical" evidence="14">
    <location>
        <begin position="543"/>
        <end position="567"/>
    </location>
</feature>
<feature type="transmembrane region" description="Helical" evidence="14">
    <location>
        <begin position="245"/>
        <end position="267"/>
    </location>
</feature>
<dbReference type="OrthoDB" id="167398at2759"/>
<dbReference type="Proteomes" id="UP000250235">
    <property type="component" value="Unassembled WGS sequence"/>
</dbReference>
<evidence type="ECO:0000256" key="5">
    <source>
        <dbReference type="ARBA" id="ARBA00022692"/>
    </source>
</evidence>
<dbReference type="InterPro" id="IPR017938">
    <property type="entry name" value="Riboflavin_synthase-like_b-brl"/>
</dbReference>
<comment type="similarity">
    <text evidence="3">Belongs to the ferric reductase (FRE) family.</text>
</comment>
<dbReference type="EMBL" id="KV003883">
    <property type="protein sequence ID" value="KZV36468.1"/>
    <property type="molecule type" value="Genomic_DNA"/>
</dbReference>
<dbReference type="GO" id="GO:0046872">
    <property type="term" value="F:metal ion binding"/>
    <property type="evidence" value="ECO:0007669"/>
    <property type="project" value="UniProtKB-KW"/>
</dbReference>
<dbReference type="InterPro" id="IPR017927">
    <property type="entry name" value="FAD-bd_FR_type"/>
</dbReference>
<evidence type="ECO:0000256" key="10">
    <source>
        <dbReference type="ARBA" id="ARBA00023065"/>
    </source>
</evidence>
<feature type="domain" description="FAD-binding FR-type" evidence="15">
    <location>
        <begin position="324"/>
        <end position="427"/>
    </location>
</feature>
<dbReference type="PANTHER" id="PTHR11972">
    <property type="entry name" value="NADPH OXIDASE"/>
    <property type="match status" value="1"/>
</dbReference>
<evidence type="ECO:0000256" key="11">
    <source>
        <dbReference type="ARBA" id="ARBA00023136"/>
    </source>
</evidence>
<dbReference type="SFLD" id="SFLDS00052">
    <property type="entry name" value="Ferric_Reductase_Domain"/>
    <property type="match status" value="1"/>
</dbReference>
<evidence type="ECO:0000313" key="17">
    <source>
        <dbReference type="Proteomes" id="UP000250235"/>
    </source>
</evidence>
<organism evidence="16 17">
    <name type="scientific">Dorcoceras hygrometricum</name>
    <dbReference type="NCBI Taxonomy" id="472368"/>
    <lineage>
        <taxon>Eukaryota</taxon>
        <taxon>Viridiplantae</taxon>
        <taxon>Streptophyta</taxon>
        <taxon>Embryophyta</taxon>
        <taxon>Tracheophyta</taxon>
        <taxon>Spermatophyta</taxon>
        <taxon>Magnoliopsida</taxon>
        <taxon>eudicotyledons</taxon>
        <taxon>Gunneridae</taxon>
        <taxon>Pentapetalae</taxon>
        <taxon>asterids</taxon>
        <taxon>lamiids</taxon>
        <taxon>Lamiales</taxon>
        <taxon>Gesneriaceae</taxon>
        <taxon>Didymocarpoideae</taxon>
        <taxon>Trichosporeae</taxon>
        <taxon>Loxocarpinae</taxon>
        <taxon>Dorcoceras</taxon>
    </lineage>
</organism>
<evidence type="ECO:0000259" key="15">
    <source>
        <dbReference type="PROSITE" id="PS51384"/>
    </source>
</evidence>
<dbReference type="InterPro" id="IPR013130">
    <property type="entry name" value="Fe3_Rdtase_TM_dom"/>
</dbReference>
<name>A0A2Z7BS51_9LAMI</name>
<gene>
    <name evidence="16" type="ORF">F511_15973</name>
</gene>
<evidence type="ECO:0000256" key="1">
    <source>
        <dbReference type="ARBA" id="ARBA00001974"/>
    </source>
</evidence>
<feature type="transmembrane region" description="Helical" evidence="14">
    <location>
        <begin position="287"/>
        <end position="314"/>
    </location>
</feature>
<evidence type="ECO:0000256" key="13">
    <source>
        <dbReference type="ARBA" id="ARBA00066905"/>
    </source>
</evidence>
<keyword evidence="4" id="KW-0813">Transport</keyword>
<comment type="catalytic activity">
    <reaction evidence="12">
        <text>2 a Fe(II)-siderophore + NAD(+) + H(+) = 2 a Fe(III)-siderophore + NADH</text>
        <dbReference type="Rhea" id="RHEA:15061"/>
        <dbReference type="Rhea" id="RHEA-COMP:11342"/>
        <dbReference type="Rhea" id="RHEA-COMP:11344"/>
        <dbReference type="ChEBI" id="CHEBI:15378"/>
        <dbReference type="ChEBI" id="CHEBI:29033"/>
        <dbReference type="ChEBI" id="CHEBI:29034"/>
        <dbReference type="ChEBI" id="CHEBI:57540"/>
        <dbReference type="ChEBI" id="CHEBI:57945"/>
        <dbReference type="EC" id="1.16.1.7"/>
    </reaction>
</comment>
<accession>A0A2Z7BS51</accession>
<dbReference type="SUPFAM" id="SSF52343">
    <property type="entry name" value="Ferredoxin reductase-like, C-terminal NADP-linked domain"/>
    <property type="match status" value="1"/>
</dbReference>
<feature type="transmembrane region" description="Helical" evidence="14">
    <location>
        <begin position="20"/>
        <end position="39"/>
    </location>
</feature>
<evidence type="ECO:0000256" key="2">
    <source>
        <dbReference type="ARBA" id="ARBA00004141"/>
    </source>
</evidence>
<dbReference type="FunFam" id="3.40.50.80:FF:000039">
    <property type="entry name" value="Ferric reduction oxidase 3"/>
    <property type="match status" value="1"/>
</dbReference>
<feature type="transmembrane region" description="Helical" evidence="14">
    <location>
        <begin position="587"/>
        <end position="607"/>
    </location>
</feature>
<dbReference type="CDD" id="cd06186">
    <property type="entry name" value="NOX_Duox_like_FAD_NADP"/>
    <property type="match status" value="1"/>
</dbReference>
<dbReference type="SUPFAM" id="SSF63380">
    <property type="entry name" value="Riboflavin synthase domain-like"/>
    <property type="match status" value="1"/>
</dbReference>
<dbReference type="GO" id="GO:0006811">
    <property type="term" value="P:monoatomic ion transport"/>
    <property type="evidence" value="ECO:0007669"/>
    <property type="project" value="UniProtKB-KW"/>
</dbReference>
<evidence type="ECO:0000256" key="12">
    <source>
        <dbReference type="ARBA" id="ARBA00050970"/>
    </source>
</evidence>
<dbReference type="GO" id="GO:0140618">
    <property type="term" value="F:ferric-chelate reductase (NADH) activity"/>
    <property type="evidence" value="ECO:0007669"/>
    <property type="project" value="UniProtKB-EC"/>
</dbReference>
<evidence type="ECO:0000256" key="8">
    <source>
        <dbReference type="ARBA" id="ARBA00023002"/>
    </source>
</evidence>
<dbReference type="GO" id="GO:0005886">
    <property type="term" value="C:plasma membrane"/>
    <property type="evidence" value="ECO:0007669"/>
    <property type="project" value="TreeGrafter"/>
</dbReference>
<evidence type="ECO:0000256" key="7">
    <source>
        <dbReference type="ARBA" id="ARBA00022989"/>
    </source>
</evidence>
<dbReference type="Pfam" id="PF01794">
    <property type="entry name" value="Ferric_reduct"/>
    <property type="match status" value="1"/>
</dbReference>